<evidence type="ECO:0000313" key="5">
    <source>
        <dbReference type="Proteomes" id="UP000663832"/>
    </source>
</evidence>
<evidence type="ECO:0000313" key="6">
    <source>
        <dbReference type="Proteomes" id="UP000663877"/>
    </source>
</evidence>
<protein>
    <submittedName>
        <fullName evidence="2">Uncharacterized protein</fullName>
    </submittedName>
</protein>
<keyword evidence="5" id="KW-1185">Reference proteome</keyword>
<accession>A0A813VNA8</accession>
<dbReference type="Proteomes" id="UP000663832">
    <property type="component" value="Unassembled WGS sequence"/>
</dbReference>
<evidence type="ECO:0000313" key="4">
    <source>
        <dbReference type="EMBL" id="CAF1366427.1"/>
    </source>
</evidence>
<organism evidence="2 6">
    <name type="scientific">Adineta steineri</name>
    <dbReference type="NCBI Taxonomy" id="433720"/>
    <lineage>
        <taxon>Eukaryota</taxon>
        <taxon>Metazoa</taxon>
        <taxon>Spiralia</taxon>
        <taxon>Gnathifera</taxon>
        <taxon>Rotifera</taxon>
        <taxon>Eurotatoria</taxon>
        <taxon>Bdelloidea</taxon>
        <taxon>Adinetida</taxon>
        <taxon>Adinetidae</taxon>
        <taxon>Adineta</taxon>
    </lineage>
</organism>
<feature type="compositionally biased region" description="Polar residues" evidence="1">
    <location>
        <begin position="78"/>
        <end position="88"/>
    </location>
</feature>
<name>A0A813VNA8_9BILA</name>
<evidence type="ECO:0000313" key="3">
    <source>
        <dbReference type="EMBL" id="CAF1361232.1"/>
    </source>
</evidence>
<proteinExistence type="predicted"/>
<dbReference type="Proteomes" id="UP000663877">
    <property type="component" value="Unassembled WGS sequence"/>
</dbReference>
<sequence length="192" mass="22517">MLSFIRKRLPSKDRSTEHLQHVKSNHNQDEHQNDDEIKRSQSTNELDNNNNNEKKKQKKKKKNKFNSSSTVDELVHPSTISSTSEPINKSYSDVDYFPMMCGTLSQSNKHDKTSTNNDCSSDCYLNPSDILQTKSDINYVQTKPRVFQIPVIDCRYEEKKLSYKDIDHQRTKVLQQLTEQRIQKKLIKLRNI</sequence>
<dbReference type="EMBL" id="CAJNOM010000332">
    <property type="protein sequence ID" value="CAF1366427.1"/>
    <property type="molecule type" value="Genomic_DNA"/>
</dbReference>
<evidence type="ECO:0000313" key="2">
    <source>
        <dbReference type="EMBL" id="CAF0845778.1"/>
    </source>
</evidence>
<dbReference type="AlphaFoldDB" id="A0A813VNA8"/>
<feature type="compositionally biased region" description="Basic and acidic residues" evidence="1">
    <location>
        <begin position="10"/>
        <end position="39"/>
    </location>
</feature>
<feature type="region of interest" description="Disordered" evidence="1">
    <location>
        <begin position="1"/>
        <end position="88"/>
    </location>
</feature>
<feature type="compositionally biased region" description="Basic residues" evidence="1">
    <location>
        <begin position="55"/>
        <end position="64"/>
    </location>
</feature>
<evidence type="ECO:0000256" key="1">
    <source>
        <dbReference type="SAM" id="MobiDB-lite"/>
    </source>
</evidence>
<comment type="caution">
    <text evidence="2">The sequence shown here is derived from an EMBL/GenBank/DDBJ whole genome shotgun (WGS) entry which is preliminary data.</text>
</comment>
<dbReference type="OrthoDB" id="10043186at2759"/>
<dbReference type="EMBL" id="CAJNOI010000023">
    <property type="protein sequence ID" value="CAF0845778.1"/>
    <property type="molecule type" value="Genomic_DNA"/>
</dbReference>
<gene>
    <name evidence="2" type="ORF">BJG266_LOCUS7565</name>
    <name evidence="3" type="ORF">QVE165_LOCUS34560</name>
    <name evidence="4" type="ORF">QVE165_LOCUS34848</name>
</gene>
<dbReference type="EMBL" id="CAJNOM010000326">
    <property type="protein sequence ID" value="CAF1361232.1"/>
    <property type="molecule type" value="Genomic_DNA"/>
</dbReference>
<reference evidence="2" key="1">
    <citation type="submission" date="2021-02" db="EMBL/GenBank/DDBJ databases">
        <authorList>
            <person name="Nowell W R."/>
        </authorList>
    </citation>
    <scope>NUCLEOTIDE SEQUENCE</scope>
</reference>